<dbReference type="EMBL" id="CP055156">
    <property type="protein sequence ID" value="QNF31986.1"/>
    <property type="molecule type" value="Genomic_DNA"/>
</dbReference>
<accession>A0A7G7G4A2</accession>
<name>A0A7G7G4A2_9BACT</name>
<dbReference type="RefSeq" id="WP_185272769.1">
    <property type="nucleotide sequence ID" value="NZ_CP055156.1"/>
</dbReference>
<gene>
    <name evidence="1" type="ORF">HUW51_04310</name>
</gene>
<evidence type="ECO:0000313" key="2">
    <source>
        <dbReference type="Proteomes" id="UP000515237"/>
    </source>
</evidence>
<keyword evidence="2" id="KW-1185">Reference proteome</keyword>
<dbReference type="Proteomes" id="UP000515237">
    <property type="component" value="Chromosome"/>
</dbReference>
<evidence type="ECO:0000313" key="1">
    <source>
        <dbReference type="EMBL" id="QNF31986.1"/>
    </source>
</evidence>
<sequence length="88" mass="9840">MVWVISAGVLQIALFLKKNSLNLSARKKGTVVKMWISRVYPRVIHIVNGILWSVTGLFSPEKPVELTGLWKNFLANLLPVLAITGIRN</sequence>
<protein>
    <submittedName>
        <fullName evidence="1">Uncharacterized protein</fullName>
    </submittedName>
</protein>
<dbReference type="KEGG" id="aswu:HUW51_04310"/>
<reference evidence="1 2" key="1">
    <citation type="journal article" date="2018" name="Int. J. Syst. Evol. Microbiol.">
        <title>Adhaeribacter swui sp. nov., isolated from wet mud.</title>
        <authorList>
            <person name="Kim D.U."/>
            <person name="Kim K.W."/>
            <person name="Kang M.S."/>
            <person name="Kim J.Y."/>
            <person name="Jang J.H."/>
            <person name="Kim M.K."/>
        </authorList>
    </citation>
    <scope>NUCLEOTIDE SEQUENCE [LARGE SCALE GENOMIC DNA]</scope>
    <source>
        <strain evidence="1 2">KCTC 52873</strain>
    </source>
</reference>
<proteinExistence type="predicted"/>
<dbReference type="AlphaFoldDB" id="A0A7G7G4A2"/>
<organism evidence="1 2">
    <name type="scientific">Adhaeribacter swui</name>
    <dbReference type="NCBI Taxonomy" id="2086471"/>
    <lineage>
        <taxon>Bacteria</taxon>
        <taxon>Pseudomonadati</taxon>
        <taxon>Bacteroidota</taxon>
        <taxon>Cytophagia</taxon>
        <taxon>Cytophagales</taxon>
        <taxon>Hymenobacteraceae</taxon>
        <taxon>Adhaeribacter</taxon>
    </lineage>
</organism>